<reference evidence="2 3" key="1">
    <citation type="submission" date="2024-03" db="EMBL/GenBank/DDBJ databases">
        <title>The Acrasis kona genome and developmental transcriptomes reveal deep origins of eukaryotic multicellular pathways.</title>
        <authorList>
            <person name="Sheikh S."/>
            <person name="Fu C.-J."/>
            <person name="Brown M.W."/>
            <person name="Baldauf S.L."/>
        </authorList>
    </citation>
    <scope>NUCLEOTIDE SEQUENCE [LARGE SCALE GENOMIC DNA]</scope>
    <source>
        <strain evidence="2 3">ATCC MYA-3509</strain>
    </source>
</reference>
<dbReference type="AlphaFoldDB" id="A0AAW2YM45"/>
<comment type="caution">
    <text evidence="2">The sequence shown here is derived from an EMBL/GenBank/DDBJ whole genome shotgun (WGS) entry which is preliminary data.</text>
</comment>
<sequence length="338" mass="38934">MKSTRRNTIVGSAGAIKDMETSRRIRPAKIRNFGEVPKNERLAQILAKSVKFKRDGQSKSLLWLLRLMSSIYKNKIDHDAQVSQSGVQRVDYIDPNVFDPLSSSPSSSSSVRMSLPEFLFEHLKQIYGAQKLVEEYAGSVIATIIKYRQVDRRVDIFGRFVNEDWDLPVLDLYLKTWIMVEDFKHGPEFCHQKPLDDMPKYARISKVRALYILKTLKRDLPTLIDQIVRLMEKRCEEVTEDEFKKAMIQAGYKYIPSQFNPMSLWGVDAVTARQVINKCDFLDIVCSVMSSTVSDEDERSIINEEVNKLEESDYISNLSNQKNMTGREPSPNPYGGWE</sequence>
<proteinExistence type="predicted"/>
<dbReference type="Proteomes" id="UP001431209">
    <property type="component" value="Unassembled WGS sequence"/>
</dbReference>
<gene>
    <name evidence="2" type="ORF">AKO1_005361</name>
</gene>
<evidence type="ECO:0000313" key="2">
    <source>
        <dbReference type="EMBL" id="KAL0477988.1"/>
    </source>
</evidence>
<feature type="region of interest" description="Disordered" evidence="1">
    <location>
        <begin position="317"/>
        <end position="338"/>
    </location>
</feature>
<organism evidence="2 3">
    <name type="scientific">Acrasis kona</name>
    <dbReference type="NCBI Taxonomy" id="1008807"/>
    <lineage>
        <taxon>Eukaryota</taxon>
        <taxon>Discoba</taxon>
        <taxon>Heterolobosea</taxon>
        <taxon>Tetramitia</taxon>
        <taxon>Eutetramitia</taxon>
        <taxon>Acrasidae</taxon>
        <taxon>Acrasis</taxon>
    </lineage>
</organism>
<evidence type="ECO:0000313" key="3">
    <source>
        <dbReference type="Proteomes" id="UP001431209"/>
    </source>
</evidence>
<dbReference type="EMBL" id="JAOPGA020000288">
    <property type="protein sequence ID" value="KAL0477988.1"/>
    <property type="molecule type" value="Genomic_DNA"/>
</dbReference>
<protein>
    <submittedName>
        <fullName evidence="2">Uncharacterized protein</fullName>
    </submittedName>
</protein>
<name>A0AAW2YM45_9EUKA</name>
<accession>A0AAW2YM45</accession>
<keyword evidence="3" id="KW-1185">Reference proteome</keyword>
<evidence type="ECO:0000256" key="1">
    <source>
        <dbReference type="SAM" id="MobiDB-lite"/>
    </source>
</evidence>